<keyword evidence="3" id="KW-0949">S-adenosyl-L-methionine</keyword>
<dbReference type="Proteomes" id="UP000515291">
    <property type="component" value="Chromosome"/>
</dbReference>
<protein>
    <submittedName>
        <fullName evidence="5">Class I SAM-dependent methyltransferase</fullName>
    </submittedName>
</protein>
<evidence type="ECO:0000256" key="1">
    <source>
        <dbReference type="ARBA" id="ARBA00022603"/>
    </source>
</evidence>
<dbReference type="CDD" id="cd02440">
    <property type="entry name" value="AdoMet_MTases"/>
    <property type="match status" value="1"/>
</dbReference>
<name>A0A7G6U131_9BRAD</name>
<reference evidence="6" key="1">
    <citation type="journal article" date="2020" name="Mol. Plant Microbe">
        <title>Rhizobial microsymbionts of the narrowly endemic Oxytropis species growing in Kamchatka are characterized by significant genetic diversity and possess a set of genes that are associated with T3SS and T6SS secretion systems and can affect the development of symbiosis.</title>
        <authorList>
            <person name="Safronova V."/>
            <person name="Guro P."/>
            <person name="Sazanova A."/>
            <person name="Kuznetsova I."/>
            <person name="Belimov A."/>
            <person name="Yakubov V."/>
            <person name="Chirak E."/>
            <person name="Afonin A."/>
            <person name="Gogolev Y."/>
            <person name="Andronov E."/>
            <person name="Tikhonovich I."/>
        </authorList>
    </citation>
    <scope>NUCLEOTIDE SEQUENCE [LARGE SCALE GENOMIC DNA]</scope>
    <source>
        <strain evidence="6">581</strain>
    </source>
</reference>
<accession>A0A7G6U131</accession>
<dbReference type="InterPro" id="IPR041698">
    <property type="entry name" value="Methyltransf_25"/>
</dbReference>
<dbReference type="AlphaFoldDB" id="A0A7G6U131"/>
<feature type="domain" description="Methyltransferase" evidence="4">
    <location>
        <begin position="51"/>
        <end position="141"/>
    </location>
</feature>
<evidence type="ECO:0000259" key="4">
    <source>
        <dbReference type="Pfam" id="PF13649"/>
    </source>
</evidence>
<dbReference type="InterPro" id="IPR029063">
    <property type="entry name" value="SAM-dependent_MTases_sf"/>
</dbReference>
<dbReference type="KEGG" id="trb:HB776_16820"/>
<dbReference type="Pfam" id="PF13649">
    <property type="entry name" value="Methyltransf_25"/>
    <property type="match status" value="1"/>
</dbReference>
<dbReference type="SUPFAM" id="SSF53335">
    <property type="entry name" value="S-adenosyl-L-methionine-dependent methyltransferases"/>
    <property type="match status" value="1"/>
</dbReference>
<evidence type="ECO:0000256" key="3">
    <source>
        <dbReference type="ARBA" id="ARBA00022691"/>
    </source>
</evidence>
<dbReference type="RefSeq" id="WP_184511629.1">
    <property type="nucleotide sequence ID" value="NZ_CP050292.1"/>
</dbReference>
<sequence>MTRHIESLPASYFEERYRQDIDPWGFRTSAYEREKYDRTLSALTRAHYDRILEVGCSIGVLTARLAQRGGQLLAIDASRTALEAARKDAPPNVAFEECVLPTEFPDGAFDLIVLSEVLYYFSRADLLSVAENCCRVLAPDGEIVLCHWLGETDYPLRGTEASDAFADAVVKRVPARRILRDEVYRLERLSA</sequence>
<dbReference type="Gene3D" id="3.40.50.150">
    <property type="entry name" value="Vaccinia Virus protein VP39"/>
    <property type="match status" value="1"/>
</dbReference>
<evidence type="ECO:0000313" key="5">
    <source>
        <dbReference type="EMBL" id="QND72713.1"/>
    </source>
</evidence>
<dbReference type="PANTHER" id="PTHR43464:SF19">
    <property type="entry name" value="UBIQUINONE BIOSYNTHESIS O-METHYLTRANSFERASE, MITOCHONDRIAL"/>
    <property type="match status" value="1"/>
</dbReference>
<dbReference type="EMBL" id="CP050292">
    <property type="protein sequence ID" value="QND72713.1"/>
    <property type="molecule type" value="Genomic_DNA"/>
</dbReference>
<evidence type="ECO:0000256" key="2">
    <source>
        <dbReference type="ARBA" id="ARBA00022679"/>
    </source>
</evidence>
<proteinExistence type="predicted"/>
<organism evidence="5 6">
    <name type="scientific">Tardiphaga robiniae</name>
    <dbReference type="NCBI Taxonomy" id="943830"/>
    <lineage>
        <taxon>Bacteria</taxon>
        <taxon>Pseudomonadati</taxon>
        <taxon>Pseudomonadota</taxon>
        <taxon>Alphaproteobacteria</taxon>
        <taxon>Hyphomicrobiales</taxon>
        <taxon>Nitrobacteraceae</taxon>
        <taxon>Tardiphaga</taxon>
    </lineage>
</organism>
<dbReference type="GO" id="GO:0032259">
    <property type="term" value="P:methylation"/>
    <property type="evidence" value="ECO:0007669"/>
    <property type="project" value="UniProtKB-KW"/>
</dbReference>
<keyword evidence="1 5" id="KW-0489">Methyltransferase</keyword>
<evidence type="ECO:0000313" key="6">
    <source>
        <dbReference type="Proteomes" id="UP000515291"/>
    </source>
</evidence>
<dbReference type="GO" id="GO:0008168">
    <property type="term" value="F:methyltransferase activity"/>
    <property type="evidence" value="ECO:0007669"/>
    <property type="project" value="UniProtKB-KW"/>
</dbReference>
<dbReference type="PANTHER" id="PTHR43464">
    <property type="entry name" value="METHYLTRANSFERASE"/>
    <property type="match status" value="1"/>
</dbReference>
<keyword evidence="2 5" id="KW-0808">Transferase</keyword>
<gene>
    <name evidence="5" type="ORF">HB776_16820</name>
</gene>